<dbReference type="KEGG" id="ctc:CTC_00160"/>
<protein>
    <recommendedName>
        <fullName evidence="4">ABC transporter permease</fullName>
    </recommendedName>
</protein>
<evidence type="ECO:0000256" key="1">
    <source>
        <dbReference type="SAM" id="Phobius"/>
    </source>
</evidence>
<feature type="transmembrane region" description="Helical" evidence="1">
    <location>
        <begin position="106"/>
        <end position="130"/>
    </location>
</feature>
<dbReference type="Pfam" id="PF12730">
    <property type="entry name" value="ABC2_membrane_4"/>
    <property type="match status" value="1"/>
</dbReference>
<evidence type="ECO:0008006" key="4">
    <source>
        <dbReference type="Google" id="ProtNLM"/>
    </source>
</evidence>
<evidence type="ECO:0000313" key="3">
    <source>
        <dbReference type="Proteomes" id="UP000001412"/>
    </source>
</evidence>
<reference evidence="2 3" key="1">
    <citation type="journal article" date="2003" name="Proc. Natl. Acad. Sci. U.S.A.">
        <title>The genome sequence of Clostridium tetani, the causative agent of tetanus disease.</title>
        <authorList>
            <person name="Brueggemann H."/>
            <person name="Baumer S."/>
            <person name="Fricke W.F."/>
            <person name="Wiezer A."/>
            <person name="Liesegang H."/>
            <person name="Decker I."/>
            <person name="Herzberg C."/>
            <person name="Martinez-Arias R."/>
            <person name="Merkl R."/>
            <person name="Henne A."/>
            <person name="Gottschalk G."/>
        </authorList>
    </citation>
    <scope>NUCLEOTIDE SEQUENCE [LARGE SCALE GENOMIC DNA]</scope>
    <source>
        <strain evidence="3">Massachusetts / E88</strain>
    </source>
</reference>
<dbReference type="EMBL" id="AE015927">
    <property type="protein sequence ID" value="AAO34812.1"/>
    <property type="molecule type" value="Genomic_DNA"/>
</dbReference>
<gene>
    <name evidence="2" type="ordered locus">CTC_00160</name>
</gene>
<keyword evidence="1" id="KW-0812">Transmembrane</keyword>
<accession>Q899L2</accession>
<proteinExistence type="predicted"/>
<dbReference type="HOGENOM" id="CLU_090327_0_0_9"/>
<keyword evidence="1" id="KW-1133">Transmembrane helix</keyword>
<dbReference type="STRING" id="212717.CTC_00160"/>
<feature type="transmembrane region" description="Helical" evidence="1">
    <location>
        <begin position="178"/>
        <end position="199"/>
    </location>
</feature>
<dbReference type="AlphaFoldDB" id="Q899L2"/>
<keyword evidence="1" id="KW-0472">Membrane</keyword>
<dbReference type="Proteomes" id="UP000001412">
    <property type="component" value="Chromosome"/>
</dbReference>
<name>Q899L2_CLOTE</name>
<feature type="transmembrane region" description="Helical" evidence="1">
    <location>
        <begin position="53"/>
        <end position="75"/>
    </location>
</feature>
<sequence>MEVLIMRNYIKADLYRNFNRVYFWGYTFGIAALPLLLNIILKITNVSEDTMSLAILLQLSVHMLIIPVYLIAPIVEMVTAEEQKNLTLKNVLSFGTSRNKLVLSKIIVSIILSLIAAIIILTIFFGSYIILFGIGKGFSLGLVGNFIKRLLVSTILWISAIAVCTFLAFAIKNNNMFAFSYVLIFSMLGSVIKVLSSFVSSKFQYIHNILISTQIGKLGAPEITSSTLTHAAFIGIMYLVVFTILTMIYVKNKEIK</sequence>
<feature type="transmembrane region" description="Helical" evidence="1">
    <location>
        <begin position="150"/>
        <end position="171"/>
    </location>
</feature>
<evidence type="ECO:0000313" key="2">
    <source>
        <dbReference type="EMBL" id="AAO34812.1"/>
    </source>
</evidence>
<keyword evidence="3" id="KW-1185">Reference proteome</keyword>
<feature type="transmembrane region" description="Helical" evidence="1">
    <location>
        <begin position="21"/>
        <end position="41"/>
    </location>
</feature>
<organism evidence="2 3">
    <name type="scientific">Clostridium tetani (strain Massachusetts / E88)</name>
    <dbReference type="NCBI Taxonomy" id="212717"/>
    <lineage>
        <taxon>Bacteria</taxon>
        <taxon>Bacillati</taxon>
        <taxon>Bacillota</taxon>
        <taxon>Clostridia</taxon>
        <taxon>Eubacteriales</taxon>
        <taxon>Clostridiaceae</taxon>
        <taxon>Clostridium</taxon>
    </lineage>
</organism>
<feature type="transmembrane region" description="Helical" evidence="1">
    <location>
        <begin position="231"/>
        <end position="250"/>
    </location>
</feature>